<dbReference type="STRING" id="1867952.MTBPR1_20217"/>
<dbReference type="Pfam" id="PF13609">
    <property type="entry name" value="Porin_4"/>
    <property type="match status" value="1"/>
</dbReference>
<keyword evidence="4" id="KW-1185">Reference proteome</keyword>
<gene>
    <name evidence="3" type="ORF">MTBPR1_20217</name>
</gene>
<dbReference type="Gene3D" id="2.40.160.10">
    <property type="entry name" value="Porin"/>
    <property type="match status" value="1"/>
</dbReference>
<feature type="signal peptide" evidence="1">
    <location>
        <begin position="1"/>
        <end position="22"/>
    </location>
</feature>
<keyword evidence="1" id="KW-0732">Signal</keyword>
<reference evidence="3 4" key="1">
    <citation type="submission" date="2016-07" db="EMBL/GenBank/DDBJ databases">
        <authorList>
            <person name="Lefevre C.T."/>
        </authorList>
    </citation>
    <scope>NUCLEOTIDE SEQUENCE [LARGE SCALE GENOMIC DNA]</scope>
    <source>
        <strain evidence="3">PR1</strain>
    </source>
</reference>
<evidence type="ECO:0000259" key="2">
    <source>
        <dbReference type="Pfam" id="PF13609"/>
    </source>
</evidence>
<evidence type="ECO:0000313" key="3">
    <source>
        <dbReference type="EMBL" id="SCA56369.1"/>
    </source>
</evidence>
<protein>
    <submittedName>
        <fullName evidence="3">Putative Porin</fullName>
    </submittedName>
</protein>
<dbReference type="GO" id="GO:0016020">
    <property type="term" value="C:membrane"/>
    <property type="evidence" value="ECO:0007669"/>
    <property type="project" value="InterPro"/>
</dbReference>
<proteinExistence type="predicted"/>
<organism evidence="3 4">
    <name type="scientific">Candidatus Terasakiella magnetica</name>
    <dbReference type="NCBI Taxonomy" id="1867952"/>
    <lineage>
        <taxon>Bacteria</taxon>
        <taxon>Pseudomonadati</taxon>
        <taxon>Pseudomonadota</taxon>
        <taxon>Alphaproteobacteria</taxon>
        <taxon>Rhodospirillales</taxon>
        <taxon>Terasakiellaceae</taxon>
        <taxon>Terasakiella</taxon>
    </lineage>
</organism>
<evidence type="ECO:0000313" key="4">
    <source>
        <dbReference type="Proteomes" id="UP000231658"/>
    </source>
</evidence>
<dbReference type="RefSeq" id="WP_069187036.1">
    <property type="nucleotide sequence ID" value="NZ_FLYE01000012.1"/>
</dbReference>
<dbReference type="EMBL" id="FLYE01000012">
    <property type="protein sequence ID" value="SCA56369.1"/>
    <property type="molecule type" value="Genomic_DNA"/>
</dbReference>
<dbReference type="AlphaFoldDB" id="A0A1C3RGH6"/>
<accession>A0A1C3RGH6</accession>
<feature type="chain" id="PRO_5008680712" evidence="1">
    <location>
        <begin position="23"/>
        <end position="376"/>
    </location>
</feature>
<sequence>MKKLLVASTALVAFAAVSSAQAADPIKLSISGFMNQWAGYSDNEGDNGAANYSEVGTFSDAEVHFSGSTKLDNGLTVAVKIEAERSGGTDGVSDDTFLSVSSDALGTVKIGSTKGAAYGFNTLHGDVGLGLSGTDATTFAQNSLGNDLSTETSGSDGHKVVYLTPNFGGVQAGVSYGLVNESNVGSANLQTSGNDIQYDAAIAYSGDFDGVTVGADLSYVFVEYGGLTGGGVASSATDGTATSSIDQIKNEETLRGGVSVGVAGFTVTAAYLEKDNVGGVTDKDSEAWEAGVAYATGPYAVSLGYLSASNDDSGLSSAKEDESELWILSGSRDLGAGVSVAASVFNVDTDDASDNSANQTDEGSNWGVAAGVTVSF</sequence>
<dbReference type="InterPro" id="IPR023614">
    <property type="entry name" value="Porin_dom_sf"/>
</dbReference>
<dbReference type="InterPro" id="IPR033900">
    <property type="entry name" value="Gram_neg_porin_domain"/>
</dbReference>
<dbReference type="SUPFAM" id="SSF56935">
    <property type="entry name" value="Porins"/>
    <property type="match status" value="1"/>
</dbReference>
<name>A0A1C3RGH6_9PROT</name>
<dbReference type="OrthoDB" id="6758483at2"/>
<dbReference type="Proteomes" id="UP000231658">
    <property type="component" value="Unassembled WGS sequence"/>
</dbReference>
<evidence type="ECO:0000256" key="1">
    <source>
        <dbReference type="SAM" id="SignalP"/>
    </source>
</evidence>
<dbReference type="GO" id="GO:0015288">
    <property type="term" value="F:porin activity"/>
    <property type="evidence" value="ECO:0007669"/>
    <property type="project" value="InterPro"/>
</dbReference>
<feature type="domain" description="Porin" evidence="2">
    <location>
        <begin position="7"/>
        <end position="351"/>
    </location>
</feature>